<feature type="signal peptide" evidence="12">
    <location>
        <begin position="1"/>
        <end position="23"/>
    </location>
</feature>
<evidence type="ECO:0000256" key="5">
    <source>
        <dbReference type="ARBA" id="ARBA00022729"/>
    </source>
</evidence>
<keyword evidence="16" id="KW-1185">Reference proteome</keyword>
<dbReference type="InterPro" id="IPR036942">
    <property type="entry name" value="Beta-barrel_TonB_sf"/>
</dbReference>
<keyword evidence="5 12" id="KW-0732">Signal</keyword>
<evidence type="ECO:0000256" key="10">
    <source>
        <dbReference type="PROSITE-ProRule" id="PRU01360"/>
    </source>
</evidence>
<feature type="domain" description="TonB-dependent receptor plug" evidence="14">
    <location>
        <begin position="60"/>
        <end position="167"/>
    </location>
</feature>
<evidence type="ECO:0000256" key="2">
    <source>
        <dbReference type="ARBA" id="ARBA00022448"/>
    </source>
</evidence>
<dbReference type="GO" id="GO:0044718">
    <property type="term" value="P:siderophore transmembrane transport"/>
    <property type="evidence" value="ECO:0007669"/>
    <property type="project" value="TreeGrafter"/>
</dbReference>
<dbReference type="InterPro" id="IPR012910">
    <property type="entry name" value="Plug_dom"/>
</dbReference>
<dbReference type="Gene3D" id="2.170.130.10">
    <property type="entry name" value="TonB-dependent receptor, plug domain"/>
    <property type="match status" value="1"/>
</dbReference>
<evidence type="ECO:0000256" key="8">
    <source>
        <dbReference type="ARBA" id="ARBA00023170"/>
    </source>
</evidence>
<dbReference type="InterPro" id="IPR000531">
    <property type="entry name" value="Beta-barrel_TonB"/>
</dbReference>
<dbReference type="KEGG" id="samy:DB32_001047"/>
<organism evidence="15 16">
    <name type="scientific">Sandaracinus amylolyticus</name>
    <dbReference type="NCBI Taxonomy" id="927083"/>
    <lineage>
        <taxon>Bacteria</taxon>
        <taxon>Pseudomonadati</taxon>
        <taxon>Myxococcota</taxon>
        <taxon>Polyangia</taxon>
        <taxon>Polyangiales</taxon>
        <taxon>Sandaracinaceae</taxon>
        <taxon>Sandaracinus</taxon>
    </lineage>
</organism>
<dbReference type="GO" id="GO:0015344">
    <property type="term" value="F:siderophore uptake transmembrane transporter activity"/>
    <property type="evidence" value="ECO:0007669"/>
    <property type="project" value="TreeGrafter"/>
</dbReference>
<feature type="domain" description="TonB-dependent receptor-like beta-barrel" evidence="13">
    <location>
        <begin position="321"/>
        <end position="588"/>
    </location>
</feature>
<keyword evidence="7 10" id="KW-0472">Membrane</keyword>
<keyword evidence="8 15" id="KW-0675">Receptor</keyword>
<sequence>MKRAHLALCLVLSLCGSVGVAHAQPGAGREEMEVDDYAELSLEELLGDVVSASQRRESLFRAPANVTVIEPDDIRASGARSVPELLRSVPGVQVIATAPGNYVVSMRGMGGLTGNNLVVLLDGVQLNSPVDGEVDWSTLPVSIDDIARIEVVRGPVSPIYGANAYTGMIRIDTTALPEAEEARAGARVVGGIDSTLQPAGEVSAWFRGRRGPVSASVQAHGTLDDHFRPGETLDQPGLRALGLGARLGVALEERIDLTLDAGAAMSERSALDYLVLEPEPQLSARGYGRLALTMRELAPEVPRLSVWTRGRWSVRRADDEQYTGFSYDDTNALDGQIGADLELALPYEIDVLVGADAGGTYVDAPFVHPDENGVLRGSVGVYVNADMDIAEMFNIGAAVRTDVSPFADGPQVSVRASAMYFQPNFSIRVIGASAYRNPTYVEVASRFRDPSTDIILLEGTAGLALPRVDSLEAIVAAGFDGRFSLRASAYVARALDLVVGDFTPLTRKTFRTDDDETVFAGGEIELDWTIADDITLRLGGAAVGFLTTPDDPAVTVGVAEHNSLITATAELRGRVPEARLDLAAGATFFSERQYDVRVGLPPQLVRIDVPHGARLHGTASWRPVQEIPLDLRLITVVHLPHELVESPLPSAGRLGSRVLLGVDIQTD</sequence>
<evidence type="ECO:0000313" key="15">
    <source>
        <dbReference type="EMBL" id="AKF03898.1"/>
    </source>
</evidence>
<evidence type="ECO:0000256" key="11">
    <source>
        <dbReference type="RuleBase" id="RU003357"/>
    </source>
</evidence>
<dbReference type="SUPFAM" id="SSF56935">
    <property type="entry name" value="Porins"/>
    <property type="match status" value="1"/>
</dbReference>
<comment type="subcellular location">
    <subcellularLocation>
        <location evidence="1 10">Cell outer membrane</location>
        <topology evidence="1 10">Multi-pass membrane protein</topology>
    </subcellularLocation>
</comment>
<comment type="similarity">
    <text evidence="10 11">Belongs to the TonB-dependent receptor family.</text>
</comment>
<evidence type="ECO:0000256" key="3">
    <source>
        <dbReference type="ARBA" id="ARBA00022452"/>
    </source>
</evidence>
<evidence type="ECO:0000256" key="1">
    <source>
        <dbReference type="ARBA" id="ARBA00004571"/>
    </source>
</evidence>
<gene>
    <name evidence="15" type="ORF">DB32_001047</name>
</gene>
<keyword evidence="6 11" id="KW-0798">TonB box</keyword>
<evidence type="ECO:0000256" key="6">
    <source>
        <dbReference type="ARBA" id="ARBA00023077"/>
    </source>
</evidence>
<feature type="chain" id="PRO_5002511077" evidence="12">
    <location>
        <begin position="24"/>
        <end position="667"/>
    </location>
</feature>
<dbReference type="PANTHER" id="PTHR30069:SF29">
    <property type="entry name" value="HEMOGLOBIN AND HEMOGLOBIN-HAPTOGLOBIN-BINDING PROTEIN 1-RELATED"/>
    <property type="match status" value="1"/>
</dbReference>
<dbReference type="AlphaFoldDB" id="A0A0F6VZX0"/>
<dbReference type="RefSeq" id="WP_083457152.1">
    <property type="nucleotide sequence ID" value="NZ_CP011125.1"/>
</dbReference>
<evidence type="ECO:0000259" key="14">
    <source>
        <dbReference type="Pfam" id="PF07715"/>
    </source>
</evidence>
<keyword evidence="3 10" id="KW-1134">Transmembrane beta strand</keyword>
<protein>
    <submittedName>
        <fullName evidence="15">Outer membrane vitamin B12 receptor BtuB</fullName>
    </submittedName>
</protein>
<accession>A0A0F6VZX0</accession>
<dbReference type="Proteomes" id="UP000034883">
    <property type="component" value="Chromosome"/>
</dbReference>
<evidence type="ECO:0000256" key="4">
    <source>
        <dbReference type="ARBA" id="ARBA00022692"/>
    </source>
</evidence>
<evidence type="ECO:0000256" key="12">
    <source>
        <dbReference type="SAM" id="SignalP"/>
    </source>
</evidence>
<dbReference type="PANTHER" id="PTHR30069">
    <property type="entry name" value="TONB-DEPENDENT OUTER MEMBRANE RECEPTOR"/>
    <property type="match status" value="1"/>
</dbReference>
<evidence type="ECO:0000313" key="16">
    <source>
        <dbReference type="Proteomes" id="UP000034883"/>
    </source>
</evidence>
<evidence type="ECO:0000259" key="13">
    <source>
        <dbReference type="Pfam" id="PF00593"/>
    </source>
</evidence>
<dbReference type="Pfam" id="PF00593">
    <property type="entry name" value="TonB_dep_Rec_b-barrel"/>
    <property type="match status" value="1"/>
</dbReference>
<name>A0A0F6VZX0_9BACT</name>
<keyword evidence="9 10" id="KW-0998">Cell outer membrane</keyword>
<keyword evidence="4 10" id="KW-0812">Transmembrane</keyword>
<keyword evidence="2 10" id="KW-0813">Transport</keyword>
<dbReference type="PROSITE" id="PS52016">
    <property type="entry name" value="TONB_DEPENDENT_REC_3"/>
    <property type="match status" value="1"/>
</dbReference>
<evidence type="ECO:0000256" key="7">
    <source>
        <dbReference type="ARBA" id="ARBA00023136"/>
    </source>
</evidence>
<dbReference type="Pfam" id="PF07715">
    <property type="entry name" value="Plug"/>
    <property type="match status" value="1"/>
</dbReference>
<proteinExistence type="inferred from homology"/>
<dbReference type="STRING" id="927083.DB32_001047"/>
<dbReference type="InterPro" id="IPR039426">
    <property type="entry name" value="TonB-dep_rcpt-like"/>
</dbReference>
<dbReference type="InterPro" id="IPR037066">
    <property type="entry name" value="Plug_dom_sf"/>
</dbReference>
<dbReference type="EMBL" id="CP011125">
    <property type="protein sequence ID" value="AKF03898.1"/>
    <property type="molecule type" value="Genomic_DNA"/>
</dbReference>
<reference evidence="15 16" key="1">
    <citation type="submission" date="2015-03" db="EMBL/GenBank/DDBJ databases">
        <title>Genome assembly of Sandaracinus amylolyticus DSM 53668.</title>
        <authorList>
            <person name="Sharma G."/>
            <person name="Subramanian S."/>
        </authorList>
    </citation>
    <scope>NUCLEOTIDE SEQUENCE [LARGE SCALE GENOMIC DNA]</scope>
    <source>
        <strain evidence="15 16">DSM 53668</strain>
    </source>
</reference>
<dbReference type="GO" id="GO:0009279">
    <property type="term" value="C:cell outer membrane"/>
    <property type="evidence" value="ECO:0007669"/>
    <property type="project" value="UniProtKB-SubCell"/>
</dbReference>
<evidence type="ECO:0000256" key="9">
    <source>
        <dbReference type="ARBA" id="ARBA00023237"/>
    </source>
</evidence>
<dbReference type="OrthoDB" id="9800913at2"/>
<dbReference type="Gene3D" id="2.40.170.20">
    <property type="entry name" value="TonB-dependent receptor, beta-barrel domain"/>
    <property type="match status" value="1"/>
</dbReference>